<sequence>MDQVERARDLARQLLAAPLPRRWAHSLGVGRKAESVAHLVGDDASVLISSALLHDVGYAPDLVVTGMHQLDGARYLRDVAGADDVVCRLVAHHSCAQFEGRNRGLFEQLTGEFAPVGGLLADAVTYADMTTTPDGEPVAVEQRLAEILVRYGDGDLISKSIREASPLIIEAVQRITARLAEERT</sequence>
<protein>
    <submittedName>
        <fullName evidence="2">HD domain-containing protein</fullName>
    </submittedName>
</protein>
<accession>A0ABT0YGI0</accession>
<dbReference type="InterPro" id="IPR003607">
    <property type="entry name" value="HD/PDEase_dom"/>
</dbReference>
<dbReference type="NCBIfam" id="TIGR00277">
    <property type="entry name" value="HDIG"/>
    <property type="match status" value="1"/>
</dbReference>
<dbReference type="InterPro" id="IPR006674">
    <property type="entry name" value="HD_domain"/>
</dbReference>
<gene>
    <name evidence="2" type="ORF">LXN57_47265</name>
</gene>
<dbReference type="SUPFAM" id="SSF109604">
    <property type="entry name" value="HD-domain/PDEase-like"/>
    <property type="match status" value="1"/>
</dbReference>
<dbReference type="RefSeq" id="WP_251804883.1">
    <property type="nucleotide sequence ID" value="NZ_JAMQOL010000100.1"/>
</dbReference>
<dbReference type="EMBL" id="JAMQOL010000100">
    <property type="protein sequence ID" value="MCM4085151.1"/>
    <property type="molecule type" value="Genomic_DNA"/>
</dbReference>
<dbReference type="Gene3D" id="1.10.3210.10">
    <property type="entry name" value="Hypothetical protein af1432"/>
    <property type="match status" value="1"/>
</dbReference>
<evidence type="ECO:0000313" key="2">
    <source>
        <dbReference type="EMBL" id="MCM4085151.1"/>
    </source>
</evidence>
<organism evidence="2 3">
    <name type="scientific">Paractinoplanes hotanensis</name>
    <dbReference type="NCBI Taxonomy" id="2906497"/>
    <lineage>
        <taxon>Bacteria</taxon>
        <taxon>Bacillati</taxon>
        <taxon>Actinomycetota</taxon>
        <taxon>Actinomycetes</taxon>
        <taxon>Micromonosporales</taxon>
        <taxon>Micromonosporaceae</taxon>
        <taxon>Paractinoplanes</taxon>
    </lineage>
</organism>
<dbReference type="InterPro" id="IPR006675">
    <property type="entry name" value="HDIG_dom"/>
</dbReference>
<dbReference type="Pfam" id="PF01966">
    <property type="entry name" value="HD"/>
    <property type="match status" value="1"/>
</dbReference>
<reference evidence="2 3" key="1">
    <citation type="submission" date="2022-06" db="EMBL/GenBank/DDBJ databases">
        <title>Actinoplanes abujensis sp. nov., isolated from Nigerian arid soil.</title>
        <authorList>
            <person name="Ding P."/>
        </authorList>
    </citation>
    <scope>NUCLEOTIDE SEQUENCE [LARGE SCALE GENOMIC DNA]</scope>
    <source>
        <strain evidence="3">TRM88002</strain>
    </source>
</reference>
<evidence type="ECO:0000259" key="1">
    <source>
        <dbReference type="Pfam" id="PF01966"/>
    </source>
</evidence>
<dbReference type="CDD" id="cd00077">
    <property type="entry name" value="HDc"/>
    <property type="match status" value="1"/>
</dbReference>
<name>A0ABT0YGI0_9ACTN</name>
<dbReference type="Proteomes" id="UP001523216">
    <property type="component" value="Unassembled WGS sequence"/>
</dbReference>
<proteinExistence type="predicted"/>
<evidence type="ECO:0000313" key="3">
    <source>
        <dbReference type="Proteomes" id="UP001523216"/>
    </source>
</evidence>
<keyword evidence="3" id="KW-1185">Reference proteome</keyword>
<comment type="caution">
    <text evidence="2">The sequence shown here is derived from an EMBL/GenBank/DDBJ whole genome shotgun (WGS) entry which is preliminary data.</text>
</comment>
<feature type="domain" description="HD" evidence="1">
    <location>
        <begin position="22"/>
        <end position="95"/>
    </location>
</feature>